<keyword evidence="3" id="KW-1185">Reference proteome</keyword>
<organism evidence="2 3">
    <name type="scientific">Schizothecium vesticola</name>
    <dbReference type="NCBI Taxonomy" id="314040"/>
    <lineage>
        <taxon>Eukaryota</taxon>
        <taxon>Fungi</taxon>
        <taxon>Dikarya</taxon>
        <taxon>Ascomycota</taxon>
        <taxon>Pezizomycotina</taxon>
        <taxon>Sordariomycetes</taxon>
        <taxon>Sordariomycetidae</taxon>
        <taxon>Sordariales</taxon>
        <taxon>Schizotheciaceae</taxon>
        <taxon>Schizothecium</taxon>
    </lineage>
</organism>
<dbReference type="PROSITE" id="PS00107">
    <property type="entry name" value="PROTEIN_KINASE_ATP"/>
    <property type="match status" value="1"/>
</dbReference>
<dbReference type="AlphaFoldDB" id="A0AA40BQF7"/>
<comment type="caution">
    <text evidence="2">The sequence shown here is derived from an EMBL/GenBank/DDBJ whole genome shotgun (WGS) entry which is preliminary data.</text>
</comment>
<evidence type="ECO:0000313" key="3">
    <source>
        <dbReference type="Proteomes" id="UP001172155"/>
    </source>
</evidence>
<name>A0AA40BQF7_9PEZI</name>
<dbReference type="Proteomes" id="UP001172155">
    <property type="component" value="Unassembled WGS sequence"/>
</dbReference>
<gene>
    <name evidence="2" type="ORF">B0T18DRAFT_433291</name>
</gene>
<reference evidence="2" key="1">
    <citation type="submission" date="2023-06" db="EMBL/GenBank/DDBJ databases">
        <title>Genome-scale phylogeny and comparative genomics of the fungal order Sordariales.</title>
        <authorList>
            <consortium name="Lawrence Berkeley National Laboratory"/>
            <person name="Hensen N."/>
            <person name="Bonometti L."/>
            <person name="Westerberg I."/>
            <person name="Brannstrom I.O."/>
            <person name="Guillou S."/>
            <person name="Cros-Aarteil S."/>
            <person name="Calhoun S."/>
            <person name="Haridas S."/>
            <person name="Kuo A."/>
            <person name="Mondo S."/>
            <person name="Pangilinan J."/>
            <person name="Riley R."/>
            <person name="LaButti K."/>
            <person name="Andreopoulos B."/>
            <person name="Lipzen A."/>
            <person name="Chen C."/>
            <person name="Yanf M."/>
            <person name="Daum C."/>
            <person name="Ng V."/>
            <person name="Clum A."/>
            <person name="Steindorff A."/>
            <person name="Ohm R."/>
            <person name="Martin F."/>
            <person name="Silar P."/>
            <person name="Natvig D."/>
            <person name="Lalanne C."/>
            <person name="Gautier V."/>
            <person name="Ament-velasquez S.L."/>
            <person name="Kruys A."/>
            <person name="Hutchinson M.I."/>
            <person name="Powell A.J."/>
            <person name="Barry K."/>
            <person name="Miller A.N."/>
            <person name="Grigoriev I.V."/>
            <person name="Debuchy R."/>
            <person name="Gladieux P."/>
            <person name="Thoren M.H."/>
            <person name="Johannesson H."/>
        </authorList>
    </citation>
    <scope>NUCLEOTIDE SEQUENCE</scope>
    <source>
        <strain evidence="2">SMH3187-1</strain>
    </source>
</reference>
<dbReference type="InterPro" id="IPR025213">
    <property type="entry name" value="Sim4_Fta2"/>
</dbReference>
<protein>
    <submittedName>
        <fullName evidence="2">Kinetochore Sim4 complex subunit Fta2</fullName>
    </submittedName>
</protein>
<dbReference type="Pfam" id="PF13095">
    <property type="entry name" value="FTA2"/>
    <property type="match status" value="1"/>
</dbReference>
<dbReference type="InterPro" id="IPR017441">
    <property type="entry name" value="Protein_kinase_ATP_BS"/>
</dbReference>
<keyword evidence="1" id="KW-0067">ATP-binding</keyword>
<proteinExistence type="predicted"/>
<dbReference type="GO" id="GO:0005524">
    <property type="term" value="F:ATP binding"/>
    <property type="evidence" value="ECO:0007669"/>
    <property type="project" value="UniProtKB-UniRule"/>
</dbReference>
<evidence type="ECO:0000256" key="1">
    <source>
        <dbReference type="PROSITE-ProRule" id="PRU10141"/>
    </source>
</evidence>
<sequence>MYPDWPQSSADLVPLPLCDGPKLKPFDFQGGGQAIEFLDYLGEGSHAHVFKVQILGKIYALKLTGAKFRFVDVDCRRNPQNWHDTKEEELEVTSAFYHYAEPFSCECRAFGRLQEAGHEELALQCFGYLLLDEDNERAIYTRFPKTNFNGEMSYSEGDEDGDTEALQLGHQLVESELQPALVTKILGDLRLLQQLGILRIDVATRQMISGKLCDFSTLETFQLTNDDYLTFDNMMFD</sequence>
<feature type="binding site" evidence="1">
    <location>
        <position position="62"/>
    </location>
    <ligand>
        <name>ATP</name>
        <dbReference type="ChEBI" id="CHEBI:30616"/>
    </ligand>
</feature>
<keyword evidence="1" id="KW-0547">Nucleotide-binding</keyword>
<dbReference type="EMBL" id="JAUKUD010000007">
    <property type="protein sequence ID" value="KAK0738490.1"/>
    <property type="molecule type" value="Genomic_DNA"/>
</dbReference>
<accession>A0AA40BQF7</accession>
<evidence type="ECO:0000313" key="2">
    <source>
        <dbReference type="EMBL" id="KAK0738490.1"/>
    </source>
</evidence>